<dbReference type="STRING" id="1108595.BKX93_08985"/>
<dbReference type="Gene3D" id="3.40.190.290">
    <property type="match status" value="1"/>
</dbReference>
<dbReference type="EMBL" id="CP017707">
    <property type="protein sequence ID" value="AOZ50111.1"/>
    <property type="molecule type" value="Genomic_DNA"/>
</dbReference>
<dbReference type="InterPro" id="IPR036390">
    <property type="entry name" value="WH_DNA-bd_sf"/>
</dbReference>
<keyword evidence="4" id="KW-0804">Transcription</keyword>
<sequence length="301" mass="33263">MAMKLTLEAIQVLDAIEQHGSFAAAAEALFKVPSALTYTVQKLEQGLGVAIYDRSGHRARLTPAGERLLKDGRHLLDAARQLELRVSKQAQGWEDRLRIVVGDLIGFEQLLPSIVDFDRLQSDTRLHFIRESFGGIWDALYDDRADLVIGAPNQPPPGDYFTRNIGDYDFVLVAAAGHPLAAEPEPVPPHALRRYRAVAVGDTSRRLPARTGGLLEGQQVLTVHSSQAKLKAIVAGLGTGHLPRSHVRAHLASGELVEKTEEENGSFPPMCFAWKQEQPGRAMQWFIQRLELAVERGELYV</sequence>
<protein>
    <recommendedName>
        <fullName evidence="5">HTH lysR-type domain-containing protein</fullName>
    </recommendedName>
</protein>
<dbReference type="Proteomes" id="UP000178776">
    <property type="component" value="Chromosome"/>
</dbReference>
<reference evidence="6 7" key="1">
    <citation type="submission" date="2016-10" db="EMBL/GenBank/DDBJ databases">
        <title>Chromobacterium muskegensis sp. nov., an insecticidal bacterium isolated from Sphagnum bogs.</title>
        <authorList>
            <person name="Sparks M.E."/>
            <person name="Blackburn M.B."/>
            <person name="Gundersen-Rindal D.E."/>
            <person name="Mitchell A."/>
            <person name="Farrar R."/>
            <person name="Kuhar D."/>
        </authorList>
    </citation>
    <scope>NUCLEOTIDE SEQUENCE [LARGE SCALE GENOMIC DNA]</scope>
    <source>
        <strain evidence="6 7">21-1</strain>
    </source>
</reference>
<evidence type="ECO:0000259" key="5">
    <source>
        <dbReference type="PROSITE" id="PS50931"/>
    </source>
</evidence>
<dbReference type="SUPFAM" id="SSF46785">
    <property type="entry name" value="Winged helix' DNA-binding domain"/>
    <property type="match status" value="1"/>
</dbReference>
<dbReference type="Gene3D" id="1.10.10.10">
    <property type="entry name" value="Winged helix-like DNA-binding domain superfamily/Winged helix DNA-binding domain"/>
    <property type="match status" value="1"/>
</dbReference>
<evidence type="ECO:0000256" key="4">
    <source>
        <dbReference type="ARBA" id="ARBA00023163"/>
    </source>
</evidence>
<dbReference type="PANTHER" id="PTHR30126">
    <property type="entry name" value="HTH-TYPE TRANSCRIPTIONAL REGULATOR"/>
    <property type="match status" value="1"/>
</dbReference>
<evidence type="ECO:0000313" key="6">
    <source>
        <dbReference type="EMBL" id="AOZ50111.1"/>
    </source>
</evidence>
<evidence type="ECO:0000313" key="7">
    <source>
        <dbReference type="Proteomes" id="UP000178776"/>
    </source>
</evidence>
<keyword evidence="2" id="KW-0805">Transcription regulation</keyword>
<dbReference type="GO" id="GO:0000976">
    <property type="term" value="F:transcription cis-regulatory region binding"/>
    <property type="evidence" value="ECO:0007669"/>
    <property type="project" value="TreeGrafter"/>
</dbReference>
<dbReference type="Pfam" id="PF03466">
    <property type="entry name" value="LysR_substrate"/>
    <property type="match status" value="1"/>
</dbReference>
<keyword evidence="3" id="KW-0238">DNA-binding</keyword>
<feature type="domain" description="HTH lysR-type" evidence="5">
    <location>
        <begin position="5"/>
        <end position="62"/>
    </location>
</feature>
<dbReference type="SUPFAM" id="SSF53850">
    <property type="entry name" value="Periplasmic binding protein-like II"/>
    <property type="match status" value="1"/>
</dbReference>
<dbReference type="InterPro" id="IPR036388">
    <property type="entry name" value="WH-like_DNA-bd_sf"/>
</dbReference>
<dbReference type="KEGG" id="cvc:BKX93_08985"/>
<comment type="similarity">
    <text evidence="1">Belongs to the LysR transcriptional regulatory family.</text>
</comment>
<accession>A0A1D9LFS4</accession>
<evidence type="ECO:0000256" key="2">
    <source>
        <dbReference type="ARBA" id="ARBA00023015"/>
    </source>
</evidence>
<dbReference type="Pfam" id="PF00126">
    <property type="entry name" value="HTH_1"/>
    <property type="match status" value="1"/>
</dbReference>
<dbReference type="InterPro" id="IPR000847">
    <property type="entry name" value="LysR_HTH_N"/>
</dbReference>
<dbReference type="GO" id="GO:0003700">
    <property type="term" value="F:DNA-binding transcription factor activity"/>
    <property type="evidence" value="ECO:0007669"/>
    <property type="project" value="InterPro"/>
</dbReference>
<evidence type="ECO:0000256" key="3">
    <source>
        <dbReference type="ARBA" id="ARBA00023125"/>
    </source>
</evidence>
<name>A0A1D9LFS4_9NEIS</name>
<evidence type="ECO:0000256" key="1">
    <source>
        <dbReference type="ARBA" id="ARBA00009437"/>
    </source>
</evidence>
<dbReference type="InterPro" id="IPR005119">
    <property type="entry name" value="LysR_subst-bd"/>
</dbReference>
<organism evidence="6 7">
    <name type="scientific">Chromobacterium vaccinii</name>
    <dbReference type="NCBI Taxonomy" id="1108595"/>
    <lineage>
        <taxon>Bacteria</taxon>
        <taxon>Pseudomonadati</taxon>
        <taxon>Pseudomonadota</taxon>
        <taxon>Betaproteobacteria</taxon>
        <taxon>Neisseriales</taxon>
        <taxon>Chromobacteriaceae</taxon>
        <taxon>Chromobacterium</taxon>
    </lineage>
</organism>
<dbReference type="AlphaFoldDB" id="A0A1D9LFS4"/>
<gene>
    <name evidence="6" type="ORF">BKX93_08985</name>
</gene>
<dbReference type="PROSITE" id="PS50931">
    <property type="entry name" value="HTH_LYSR"/>
    <property type="match status" value="1"/>
</dbReference>
<proteinExistence type="inferred from homology"/>
<dbReference type="PANTHER" id="PTHR30126:SF4">
    <property type="entry name" value="LYSR FAMILY TRANSCRIPTIONAL REGULATOR"/>
    <property type="match status" value="1"/>
</dbReference>